<name>A0A292PTL5_9PEZI</name>
<protein>
    <submittedName>
        <fullName evidence="1">Uncharacterized protein</fullName>
    </submittedName>
</protein>
<reference evidence="1" key="1">
    <citation type="submission" date="2015-10" db="EMBL/GenBank/DDBJ databases">
        <authorList>
            <person name="Regsiter A."/>
            <person name="william w."/>
        </authorList>
    </citation>
    <scope>NUCLEOTIDE SEQUENCE</scope>
    <source>
        <strain evidence="1">Montdore</strain>
    </source>
</reference>
<organism evidence="1 2">
    <name type="scientific">Tuber aestivum</name>
    <name type="common">summer truffle</name>
    <dbReference type="NCBI Taxonomy" id="59557"/>
    <lineage>
        <taxon>Eukaryota</taxon>
        <taxon>Fungi</taxon>
        <taxon>Dikarya</taxon>
        <taxon>Ascomycota</taxon>
        <taxon>Pezizomycotina</taxon>
        <taxon>Pezizomycetes</taxon>
        <taxon>Pezizales</taxon>
        <taxon>Tuberaceae</taxon>
        <taxon>Tuber</taxon>
    </lineage>
</organism>
<accession>A0A292PTL5</accession>
<dbReference type="Proteomes" id="UP001412239">
    <property type="component" value="Unassembled WGS sequence"/>
</dbReference>
<proteinExistence type="predicted"/>
<evidence type="ECO:0000313" key="2">
    <source>
        <dbReference type="Proteomes" id="UP001412239"/>
    </source>
</evidence>
<evidence type="ECO:0000313" key="1">
    <source>
        <dbReference type="EMBL" id="CUS10045.1"/>
    </source>
</evidence>
<dbReference type="Gene3D" id="3.40.50.720">
    <property type="entry name" value="NAD(P)-binding Rossmann-like Domain"/>
    <property type="match status" value="1"/>
</dbReference>
<sequence length="154" mass="16381">MKAGLHHAGMSVEVYTCSNVEGVRPADLVILGRKPQMHAGILGEEGICDALEGKLLIVFLLGLILLLSIEEVVPGSARVVKAMSNAASKVLLRSRVLIWIDPRNHDHHSGGGRYSPGGEASGFLDILLDWPVDACGSSPSFYAPIIWAVADRGS</sequence>
<keyword evidence="2" id="KW-1185">Reference proteome</keyword>
<dbReference type="EMBL" id="LN891059">
    <property type="protein sequence ID" value="CUS10045.1"/>
    <property type="molecule type" value="Genomic_DNA"/>
</dbReference>
<dbReference type="AlphaFoldDB" id="A0A292PTL5"/>
<gene>
    <name evidence="1" type="ORF">GSTUAT00005861001</name>
</gene>